<dbReference type="PANTHER" id="PTHR32063:SF77">
    <property type="entry name" value="ACR FAMILY TRANSPORT PROTEIN"/>
    <property type="match status" value="1"/>
</dbReference>
<dbReference type="GO" id="GO:0042910">
    <property type="term" value="F:xenobiotic transmembrane transporter activity"/>
    <property type="evidence" value="ECO:0007669"/>
    <property type="project" value="TreeGrafter"/>
</dbReference>
<evidence type="ECO:0000313" key="2">
    <source>
        <dbReference type="EMBL" id="PZM16450.1"/>
    </source>
</evidence>
<dbReference type="InterPro" id="IPR001036">
    <property type="entry name" value="Acrflvin-R"/>
</dbReference>
<dbReference type="AlphaFoldDB" id="A0A2W4F635"/>
<feature type="transmembrane region" description="Helical" evidence="1">
    <location>
        <begin position="384"/>
        <end position="408"/>
    </location>
</feature>
<dbReference type="OrthoDB" id="9806532at2"/>
<feature type="transmembrane region" description="Helical" evidence="1">
    <location>
        <begin position="944"/>
        <end position="965"/>
    </location>
</feature>
<keyword evidence="1" id="KW-1133">Transmembrane helix</keyword>
<protein>
    <submittedName>
        <fullName evidence="2">RND transporter</fullName>
    </submittedName>
</protein>
<dbReference type="InterPro" id="IPR027463">
    <property type="entry name" value="AcrB_DN_DC_subdom"/>
</dbReference>
<dbReference type="PRINTS" id="PR00702">
    <property type="entry name" value="ACRIFLAVINRP"/>
</dbReference>
<keyword evidence="1" id="KW-0812">Transmembrane</keyword>
<dbReference type="GO" id="GO:0005886">
    <property type="term" value="C:plasma membrane"/>
    <property type="evidence" value="ECO:0007669"/>
    <property type="project" value="TreeGrafter"/>
</dbReference>
<feature type="transmembrane region" description="Helical" evidence="1">
    <location>
        <begin position="842"/>
        <end position="865"/>
    </location>
</feature>
<comment type="caution">
    <text evidence="2">The sequence shown here is derived from an EMBL/GenBank/DDBJ whole genome shotgun (WGS) entry which is preliminary data.</text>
</comment>
<dbReference type="Pfam" id="PF00873">
    <property type="entry name" value="ACR_tran"/>
    <property type="match status" value="1"/>
</dbReference>
<feature type="transmembrane region" description="Helical" evidence="1">
    <location>
        <begin position="977"/>
        <end position="1002"/>
    </location>
</feature>
<accession>A0A2W4F635</accession>
<feature type="transmembrane region" description="Helical" evidence="1">
    <location>
        <begin position="517"/>
        <end position="536"/>
    </location>
</feature>
<dbReference type="Gene3D" id="3.30.2090.10">
    <property type="entry name" value="Multidrug efflux transporter AcrB TolC docking domain, DN and DC subdomains"/>
    <property type="match status" value="2"/>
</dbReference>
<evidence type="ECO:0000256" key="1">
    <source>
        <dbReference type="SAM" id="Phobius"/>
    </source>
</evidence>
<dbReference type="Gene3D" id="3.30.70.1440">
    <property type="entry name" value="Multidrug efflux transporter AcrB pore domain"/>
    <property type="match status" value="1"/>
</dbReference>
<keyword evidence="1" id="KW-0472">Membrane</keyword>
<dbReference type="RefSeq" id="WP_111158716.1">
    <property type="nucleotide sequence ID" value="NZ_PCDP01000002.1"/>
</dbReference>
<organism evidence="2 3">
    <name type="scientific">Rhizobium tubonense</name>
    <dbReference type="NCBI Taxonomy" id="484088"/>
    <lineage>
        <taxon>Bacteria</taxon>
        <taxon>Pseudomonadati</taxon>
        <taxon>Pseudomonadota</taxon>
        <taxon>Alphaproteobacteria</taxon>
        <taxon>Hyphomicrobiales</taxon>
        <taxon>Rhizobiaceae</taxon>
        <taxon>Rhizobium/Agrobacterium group</taxon>
        <taxon>Rhizobium</taxon>
    </lineage>
</organism>
<feature type="transmembrane region" description="Helical" evidence="1">
    <location>
        <begin position="456"/>
        <end position="479"/>
    </location>
</feature>
<feature type="transmembrane region" description="Helical" evidence="1">
    <location>
        <begin position="358"/>
        <end position="378"/>
    </location>
</feature>
<feature type="transmembrane region" description="Helical" evidence="1">
    <location>
        <begin position="334"/>
        <end position="351"/>
    </location>
</feature>
<dbReference type="Proteomes" id="UP000248925">
    <property type="component" value="Unassembled WGS sequence"/>
</dbReference>
<feature type="transmembrane region" description="Helical" evidence="1">
    <location>
        <begin position="897"/>
        <end position="923"/>
    </location>
</feature>
<dbReference type="SUPFAM" id="SSF82866">
    <property type="entry name" value="Multidrug efflux transporter AcrB transmembrane domain"/>
    <property type="match status" value="2"/>
</dbReference>
<sequence length="1039" mass="110771">MNISAWSIRNPVPPVLLFALLTVCGLLGFAKLQVQNFPDMDLPTIKVSASLEGAAPTQLETEVARKIEDKLATLSLLDHIATTITDGSVAISVSFKLEKDSESALNEVRNAVDSAKGDLPSEMDSPTVSKVTVQSSVLIAYAVRSKQLNETELSWFVDNDLTKALLSVGGVGEVDRLGGVHREVNIDLDPNIMTSLGITASDISARVKSVQSDKSGGRGDIGSSRQTIRTLGAVPSVEDISTLPIPLSTGQSVRLDEVGKVTDRFSERSSLAYLNGDRVIAVEIKRSKGFSDTTVAEELQKKVKEFASAHPEVEIVDAYTTVNQVIENYDGSMGMLYEGAILAVIVVWLFLRDFRATFLSAIALPLSIIPTFLVLHLFDYSLNTITLLALSLVVGILVDDAIVEVENITRHLQMGKTPMDAALEAADEIGLAVIATTFTLVAVFLPTAFMSGIPGLIFRQFGITASVAVLSSLLVARFLTPMMAAYLMKPNHVEKEDGPIMRGYIAVVKACLYHRRLTLLVTSILLVLSLSSIPFLQTGFFPASDDAQTQVTLTLQPGSTLEQTDAVSRRASDIVSKLQDITQVFSAVGTSSSSGGLDSTTTADVTKATLVVNLTDIKKRSRKQGAIESDIRTALSSLAGVRVEVGSGGNGTKLELTLASDDSNALDQAGSALEDQLRTLKAIGAVTSSASLQAPEIQIRPDFAKAAALGITSESVAEAVRVSTNGDYSSALAKLNLPQRQIAIRVRFDANSRKDIDAISQLQVAGTNGKVSLGSIAAISIGGSPSQLDRIDRARNITLSVELNGRILSDVNNEAQALAALRQLPQGVHQVEQGELQRSSELFQSFGTAMGIGVFCIYAVLVLLFHDFFQPVTILMALPLALGGALAPLLITGTSFSMPAIIGLILLMGVVSKNSILLVEYAIMSRQKGLSRFDALVDACHKRARPIVMTTIAMGAGMLPAALSLSGGDSSFRQPMAIVVLGGLLTSTFLSLLVIPTIFTFIDDLVNLLIRPFRPDKELQVNSDAASQHSVLKPLASRN</sequence>
<evidence type="ECO:0000313" key="3">
    <source>
        <dbReference type="Proteomes" id="UP000248925"/>
    </source>
</evidence>
<dbReference type="Gene3D" id="3.30.70.1430">
    <property type="entry name" value="Multidrug efflux transporter AcrB pore domain"/>
    <property type="match status" value="2"/>
</dbReference>
<dbReference type="SUPFAM" id="SSF82714">
    <property type="entry name" value="Multidrug efflux transporter AcrB TolC docking domain, DN and DC subdomains"/>
    <property type="match status" value="2"/>
</dbReference>
<dbReference type="PANTHER" id="PTHR32063">
    <property type="match status" value="1"/>
</dbReference>
<feature type="transmembrane region" description="Helical" evidence="1">
    <location>
        <begin position="429"/>
        <end position="450"/>
    </location>
</feature>
<reference evidence="2 3" key="1">
    <citation type="journal article" date="2018" name="Sci. Rep.">
        <title>Rhizobium tumorigenes sp. nov., a novel plant tumorigenic bacterium isolated from cane gall tumors on thornless blackberry.</title>
        <authorList>
            <person name="Kuzmanovi N."/>
            <person name="Smalla K."/>
            <person name="Gronow S."/>
            <person name="PuBawska J."/>
        </authorList>
    </citation>
    <scope>NUCLEOTIDE SEQUENCE [LARGE SCALE GENOMIC DNA]</scope>
    <source>
        <strain evidence="2 3">CCBAU 85046</strain>
    </source>
</reference>
<gene>
    <name evidence="2" type="ORF">CPY51_03685</name>
</gene>
<dbReference type="SUPFAM" id="SSF82693">
    <property type="entry name" value="Multidrug efflux transporter AcrB pore domain, PN1, PN2, PC1 and PC2 subdomains"/>
    <property type="match status" value="3"/>
</dbReference>
<feature type="transmembrane region" description="Helical" evidence="1">
    <location>
        <begin position="872"/>
        <end position="891"/>
    </location>
</feature>
<keyword evidence="3" id="KW-1185">Reference proteome</keyword>
<name>A0A2W4F635_9HYPH</name>
<dbReference type="EMBL" id="PCDP01000002">
    <property type="protein sequence ID" value="PZM16450.1"/>
    <property type="molecule type" value="Genomic_DNA"/>
</dbReference>
<dbReference type="Gene3D" id="1.20.1640.10">
    <property type="entry name" value="Multidrug efflux transporter AcrB transmembrane domain"/>
    <property type="match status" value="2"/>
</dbReference>
<dbReference type="Gene3D" id="3.30.70.1320">
    <property type="entry name" value="Multidrug efflux transporter AcrB pore domain like"/>
    <property type="match status" value="1"/>
</dbReference>
<proteinExistence type="predicted"/>